<reference evidence="2 3" key="1">
    <citation type="submission" date="2020-04" db="EMBL/GenBank/DDBJ databases">
        <authorList>
            <person name="Depoorter E."/>
        </authorList>
    </citation>
    <scope>NUCLEOTIDE SEQUENCE [LARGE SCALE GENOMIC DNA]</scope>
    <source>
        <strain evidence="2 3">BCC0132</strain>
    </source>
</reference>
<evidence type="ECO:0000313" key="3">
    <source>
        <dbReference type="Proteomes" id="UP000494322"/>
    </source>
</evidence>
<dbReference type="EMBL" id="CABWIK020000039">
    <property type="protein sequence ID" value="CAB3972397.1"/>
    <property type="molecule type" value="Genomic_DNA"/>
</dbReference>
<proteinExistence type="predicted"/>
<dbReference type="RefSeq" id="WP_175240027.1">
    <property type="nucleotide sequence ID" value="NZ_CABWIK020000039.1"/>
</dbReference>
<sequence length="229" mass="26060">MSSRYYALLEKKERGCPVGAMQGVVYDKFVENVLDVNYGEKPWYNYRDLPGRMFSDEMFLISRDKLISYDIRSSGANSKFHIVSRGFLEILIDFSIPINEAQSIAIVDSKGRDISEKEYHIISFGSDIYKEGVLEESSIVGLNEFEDCFVVDRIEFKDGVEFDFFKIKNLDLAQSAIFCSEEFAREAAKRKVVAGVEFRGVDEIDWASASPDNLLGFLASESEPLLFIQ</sequence>
<accession>A0A6J5JMJ5</accession>
<gene>
    <name evidence="2" type="ORF">BCO9919_05277</name>
</gene>
<organism evidence="2 3">
    <name type="scientific">Burkholderia cenocepacia</name>
    <dbReference type="NCBI Taxonomy" id="95486"/>
    <lineage>
        <taxon>Bacteria</taxon>
        <taxon>Pseudomonadati</taxon>
        <taxon>Pseudomonadota</taxon>
        <taxon>Betaproteobacteria</taxon>
        <taxon>Burkholderiales</taxon>
        <taxon>Burkholderiaceae</taxon>
        <taxon>Burkholderia</taxon>
        <taxon>Burkholderia cepacia complex</taxon>
    </lineage>
</organism>
<evidence type="ECO:0000313" key="2">
    <source>
        <dbReference type="EMBL" id="CAB3972397.1"/>
    </source>
</evidence>
<protein>
    <recommendedName>
        <fullName evidence="1">Immunity protein 43 domain-containing protein</fullName>
    </recommendedName>
</protein>
<dbReference type="AlphaFoldDB" id="A0A6J5JMJ5"/>
<dbReference type="Pfam" id="PF15570">
    <property type="entry name" value="Imm43"/>
    <property type="match status" value="1"/>
</dbReference>
<dbReference type="InterPro" id="IPR029079">
    <property type="entry name" value="Imm43"/>
</dbReference>
<name>A0A6J5JMJ5_9BURK</name>
<feature type="domain" description="Immunity protein 43" evidence="1">
    <location>
        <begin position="43"/>
        <end position="203"/>
    </location>
</feature>
<evidence type="ECO:0000259" key="1">
    <source>
        <dbReference type="Pfam" id="PF15570"/>
    </source>
</evidence>
<dbReference type="Proteomes" id="UP000494322">
    <property type="component" value="Unassembled WGS sequence"/>
</dbReference>